<organism evidence="1 2">
    <name type="scientific">Pandoravirus japonicus</name>
    <dbReference type="NCBI Taxonomy" id="2823154"/>
    <lineage>
        <taxon>Viruses</taxon>
        <taxon>Pandoravirus</taxon>
    </lineage>
</organism>
<dbReference type="Proteomes" id="UP001253637">
    <property type="component" value="Segment"/>
</dbReference>
<reference evidence="1" key="1">
    <citation type="submission" date="2021-04" db="EMBL/GenBank/DDBJ databases">
        <title>Draft Genome Sequence of Pandoravirus japonicus, Isolated from the Sabaishi River of Niigata, Japan.</title>
        <authorList>
            <person name="Hosokawa N."/>
            <person name="Takahashi H."/>
            <person name="Aoki K."/>
            <person name="Takemura M."/>
        </authorList>
    </citation>
    <scope>NUCLEOTIDE SEQUENCE</scope>
</reference>
<evidence type="ECO:0000313" key="2">
    <source>
        <dbReference type="Proteomes" id="UP001253637"/>
    </source>
</evidence>
<dbReference type="EMBL" id="LC625835">
    <property type="protein sequence ID" value="BCU03218.1"/>
    <property type="molecule type" value="Genomic_DNA"/>
</dbReference>
<protein>
    <submittedName>
        <fullName evidence="1">Uncharacterized protein</fullName>
    </submittedName>
</protein>
<name>A0A811BN17_9VIRU</name>
<proteinExistence type="predicted"/>
<accession>A0A811BN17</accession>
<evidence type="ECO:0000313" key="1">
    <source>
        <dbReference type="EMBL" id="BCU03218.1"/>
    </source>
</evidence>
<sequence>MGRGKRPAPSVRPQIAAAVGLCGQSERTAAQDERLAAIAAGLGVSTGLRGDDACALLRDALGDEWATAAASADLFVEEEARAQRTRDLLAEARRERLRRGFYAPVMQQAAVGAADGARLAPARFPQYAPTAQTVQAPAPDNAEAAQALSIWSTVPAELQPHIVEALVHDNPRTALLFYESSPDVAGVFRRNHTDVYTVDDDSALASQRLPLIEYARLGAAFGTGDPLGIFLRAALCVLHGLADMEADAAVRGNLRAREENVEWYNPPMTTRNVHPAYSLYVRRYGPLTDSDAAEAAQWLAWLTLPVSALARPEGAQALPVVQGYRNMDMGPVPLSGQAGDRWLIHGALGLTRDGLVADEPDLDRVRPLAFVRSNNPSLEALLGGLVPDPAAWLQLAQQPDAARAALLRQALARSGGDRILFARLLALLDGSMGDWSSSRACDAVAARSPWRGPTFARLFGSSTLWLVPLAGGQAFGIFADLRAPALNQAIALAGGA</sequence>